<feature type="region of interest" description="Disordered" evidence="1">
    <location>
        <begin position="1"/>
        <end position="117"/>
    </location>
</feature>
<proteinExistence type="predicted"/>
<feature type="compositionally biased region" description="Pro residues" evidence="1">
    <location>
        <begin position="1"/>
        <end position="12"/>
    </location>
</feature>
<sequence length="117" mass="12687">MSPLTPPRPLHPPSAFSDSREMSEAECDRELRQGGTGGTGVAGQRARGRANGGKTAASSNNNNNVANELLMMLSQYEQQQQQQEQQQQQQQHSAPQKPPQKVTTNASTAKVPYSINV</sequence>
<dbReference type="AlphaFoldDB" id="A0A5B7J1I5"/>
<dbReference type="Proteomes" id="UP000324222">
    <property type="component" value="Unassembled WGS sequence"/>
</dbReference>
<gene>
    <name evidence="2" type="ORF">E2C01_082392</name>
</gene>
<feature type="compositionally biased region" description="Basic and acidic residues" evidence="1">
    <location>
        <begin position="18"/>
        <end position="32"/>
    </location>
</feature>
<dbReference type="OrthoDB" id="6370808at2759"/>
<comment type="caution">
    <text evidence="2">The sequence shown here is derived from an EMBL/GenBank/DDBJ whole genome shotgun (WGS) entry which is preliminary data.</text>
</comment>
<accession>A0A5B7J1I5</accession>
<organism evidence="2 3">
    <name type="scientific">Portunus trituberculatus</name>
    <name type="common">Swimming crab</name>
    <name type="synonym">Neptunus trituberculatus</name>
    <dbReference type="NCBI Taxonomy" id="210409"/>
    <lineage>
        <taxon>Eukaryota</taxon>
        <taxon>Metazoa</taxon>
        <taxon>Ecdysozoa</taxon>
        <taxon>Arthropoda</taxon>
        <taxon>Crustacea</taxon>
        <taxon>Multicrustacea</taxon>
        <taxon>Malacostraca</taxon>
        <taxon>Eumalacostraca</taxon>
        <taxon>Eucarida</taxon>
        <taxon>Decapoda</taxon>
        <taxon>Pleocyemata</taxon>
        <taxon>Brachyura</taxon>
        <taxon>Eubrachyura</taxon>
        <taxon>Portunoidea</taxon>
        <taxon>Portunidae</taxon>
        <taxon>Portuninae</taxon>
        <taxon>Portunus</taxon>
    </lineage>
</organism>
<keyword evidence="3" id="KW-1185">Reference proteome</keyword>
<feature type="compositionally biased region" description="Low complexity" evidence="1">
    <location>
        <begin position="52"/>
        <end position="67"/>
    </location>
</feature>
<evidence type="ECO:0000256" key="1">
    <source>
        <dbReference type="SAM" id="MobiDB-lite"/>
    </source>
</evidence>
<evidence type="ECO:0000313" key="2">
    <source>
        <dbReference type="EMBL" id="MPC87527.1"/>
    </source>
</evidence>
<name>A0A5B7J1I5_PORTR</name>
<feature type="compositionally biased region" description="Low complexity" evidence="1">
    <location>
        <begin position="75"/>
        <end position="91"/>
    </location>
</feature>
<dbReference type="EMBL" id="VSRR010074783">
    <property type="protein sequence ID" value="MPC87527.1"/>
    <property type="molecule type" value="Genomic_DNA"/>
</dbReference>
<protein>
    <submittedName>
        <fullName evidence="2">Uncharacterized protein</fullName>
    </submittedName>
</protein>
<reference evidence="2 3" key="1">
    <citation type="submission" date="2019-05" db="EMBL/GenBank/DDBJ databases">
        <title>Another draft genome of Portunus trituberculatus and its Hox gene families provides insights of decapod evolution.</title>
        <authorList>
            <person name="Jeong J.-H."/>
            <person name="Song I."/>
            <person name="Kim S."/>
            <person name="Choi T."/>
            <person name="Kim D."/>
            <person name="Ryu S."/>
            <person name="Kim W."/>
        </authorList>
    </citation>
    <scope>NUCLEOTIDE SEQUENCE [LARGE SCALE GENOMIC DNA]</scope>
    <source>
        <tissue evidence="2">Muscle</tissue>
    </source>
</reference>
<evidence type="ECO:0000313" key="3">
    <source>
        <dbReference type="Proteomes" id="UP000324222"/>
    </source>
</evidence>